<name>A0ABW6MBY9_9ACTN</name>
<keyword evidence="1" id="KW-0677">Repeat</keyword>
<dbReference type="InterPro" id="IPR050708">
    <property type="entry name" value="T6SS_VgrG/RHS"/>
</dbReference>
<comment type="caution">
    <text evidence="5">The sequence shown here is derived from an EMBL/GenBank/DDBJ whole genome shotgun (WGS) entry which is preliminary data.</text>
</comment>
<dbReference type="PANTHER" id="PTHR32305:SF17">
    <property type="entry name" value="TRNA NUCLEASE WAPA"/>
    <property type="match status" value="1"/>
</dbReference>
<feature type="chain" id="PRO_5045694840" evidence="3">
    <location>
        <begin position="28"/>
        <end position="2157"/>
    </location>
</feature>
<accession>A0ABW6MBY9</accession>
<dbReference type="Proteomes" id="UP001601303">
    <property type="component" value="Unassembled WGS sequence"/>
</dbReference>
<sequence length="2157" mass="226363">MGSLIRGLTAMTAAISVIVGLTSTAEAVSNHRQPGLTQVKPVPVTAVRSHYGPVRHLANSPSPKVKWPSGTAAFAAAATTAAAPTATGGTAAKTHAASGARLRAGSLPVWLAPSSGLSLDHASVRVLPQRTGQSAGVDGVLLKLSGLPSGSHGKVEVGLDYRDFTAAFGADWGSRLRFVRLPDCALTTPRLASCRTQTPVASANSTTTQALSSPLTLAKNSVVLAAAAAPSGGGGDFTATSLKPSGSWQAGGSTDAFTWSYPITGPSVPGGLTPNLSLGYDSQSVDGLTSSTNNQASVVGDGFSLPSNYIERSYGSCHDNPSGTTQTWDNCWSADNQLTLSLNGTTTTLIKDDTTGDYRAQGDSDERVERLTGATNGAQSGEYFRVTTSNGTQYTFGLNRLPGWASGNTVTNSVLTEPVYTTDSTQPCYNATWANSWCQQGYRWMLDYVKDTHGDVMSSFYTPTTAYYARNLGKTADTPYVRDAVLAKIQYGQRDGSVYSTSPAGQVTFTYNGRCNTSATGCATSTLTSSTASNWPDVPFDLNCASGATCSANSPTFWSENELTGVQTQALVGSTETNVDSWAFTYSFPATGDATTPSLWLNSVTRSGQDTSAGGSTSALAMPKVTFSGAPLSNRVDVTDGYPPITRYRLNTITTESGGIISVGYSTAACSGGTPSDASQNTSLCYPGYWTPTGHTSPMLDWFNKYIVTAVTQQDPTGGGVNDTIVTHYIPVGTPAWHYDDNPLTPTAQRTWNQWRGYGGMKVTTGTAPDPVTESDYTYFRGMDGDTLPGGKTRSATVTDSRGDPPVVDSAQYAGLTYEAILYNGLNSGKVVNDTITAPWSSDATAVHALSGGLPAQKAFLTGQNAVDVFTPLASGATRETETDYTHDSYGRVTKVDDKGDVSTATDDLCTTATYADNTSARILDLVDETKTVSVNCSATPTLPDDAVSDKRVYYDGSGTLGAAPTVGDPTSTQQVTSYKGSTPVYSTMSSLTTDVYGRTLTSTDADQRTTTTVYTPTTGAAPTTVVSTDPLQQTLSQTYDPLRGLMLTQTTAAGYVTKAQYDALGRITAVFRPGITAAANKYSYTLAADKPSSVVTQTLNDDGSYRSSELLMDALLRPRETQIATVDGGRDVTDTVYDTNGWVVKTTAPYYTTGVPNSTLVQAQDGDVPSESGFTYDGAGRKTVATAYALGTATWNTTTVFGGNFTTTVPPKGGVAETTITDARGRQTDLYQYHAGAQADPVHDAASDYSDTHSTYYPDGHQASQTDPAGNTWTWTYNLLGDQVAATDPDSGASSATYDNAGQLLTTTDARGDQAQYEYDKDGRRTAAYDITGNATPSTANQVAAWTYDTLKKGYLTSSTSYQLGTTSASVTNAVLAYTGMGEVAASKTTLANLPSNVAALAPSAGYTEAYTYKLTGTLASQQDPASGGLPAESVNYGYDQYGQVTSVGSTGTAAWTYVSAIGYDEYGDPLQYSMGPTTSWVDLTLKYDPQTGQPTDAKTTDSTSGTVVDDTSYTWGNSAVSKGAGLLTSTTDSQSGGSVVDTQCYGYDWAARLTAAWTATDNCAATPATGSSSTVGGTNPYWQTWSYAADGQRQTQTDHDTTGNSADDTTTTYHYPAPGSATDQPHTLGSTTATGPAASANTASYHYDDSGNTTSIQGGALGDQTLTWNHQNRLDTDTTSAGATSYLYGLDGGLVLRTDPTQATLYLGDEELVENTATKAVTGTRYYSVNGTTVAARSSSGNVQYLIPNRQGTDYLSVDYQTQAVTRRQYLPFGGTRGAAPASWLGDKGYVGGTTDTATSLVNLGLREYDTQTGRFVSRDPQLEATDPSQLTGYDYAANNPVTGSDPTGQNWFSSLSNAVSSFADTAQQVIDRTNGPMAALGVGELLLGGAADGLGGALMLSGIGALGPGEALIMAGSALAVSGSATVATAVAAPNIAFAVQNGDGGGGSDDGGGSDGSSADEPSRDVQAQKLADEHGEEEEREAPLTLDNAYRSLDGAPEGTRARRMPDENQLKAEPGERVENPDIEYLDQQGNIVGYGEIKTIMKNSFKSFNGQLREAVKQLRWRQDWAGGTEVNEVFIQVPDLVDASEVKGWVRQYRALRIKNNGGLASVRGFRLRVYSKSGDSLGTFDLGNNADEGHVEGHTYYSPNGYSY</sequence>
<dbReference type="NCBIfam" id="TIGR01643">
    <property type="entry name" value="YD_repeat_2x"/>
    <property type="match status" value="2"/>
</dbReference>
<dbReference type="Pfam" id="PF05593">
    <property type="entry name" value="RHS_repeat"/>
    <property type="match status" value="2"/>
</dbReference>
<feature type="signal peptide" evidence="3">
    <location>
        <begin position="1"/>
        <end position="27"/>
    </location>
</feature>
<evidence type="ECO:0000256" key="2">
    <source>
        <dbReference type="SAM" id="MobiDB-lite"/>
    </source>
</evidence>
<keyword evidence="3" id="KW-0732">Signal</keyword>
<organism evidence="5 6">
    <name type="scientific">Streptomyces hokutonensis</name>
    <dbReference type="NCBI Taxonomy" id="1306990"/>
    <lineage>
        <taxon>Bacteria</taxon>
        <taxon>Bacillati</taxon>
        <taxon>Actinomycetota</taxon>
        <taxon>Actinomycetes</taxon>
        <taxon>Kitasatosporales</taxon>
        <taxon>Streptomycetaceae</taxon>
        <taxon>Streptomyces</taxon>
    </lineage>
</organism>
<evidence type="ECO:0000256" key="1">
    <source>
        <dbReference type="ARBA" id="ARBA00022737"/>
    </source>
</evidence>
<evidence type="ECO:0000313" key="5">
    <source>
        <dbReference type="EMBL" id="MFE9603299.1"/>
    </source>
</evidence>
<dbReference type="InterPro" id="IPR006530">
    <property type="entry name" value="YD"/>
</dbReference>
<evidence type="ECO:0000313" key="6">
    <source>
        <dbReference type="Proteomes" id="UP001601303"/>
    </source>
</evidence>
<dbReference type="RefSeq" id="WP_388111818.1">
    <property type="nucleotide sequence ID" value="NZ_JBIAHM010000013.1"/>
</dbReference>
<feature type="compositionally biased region" description="Basic and acidic residues" evidence="2">
    <location>
        <begin position="2005"/>
        <end position="2026"/>
    </location>
</feature>
<keyword evidence="6" id="KW-1185">Reference proteome</keyword>
<reference evidence="5 6" key="1">
    <citation type="submission" date="2024-10" db="EMBL/GenBank/DDBJ databases">
        <title>The Natural Products Discovery Center: Release of the First 8490 Sequenced Strains for Exploring Actinobacteria Biosynthetic Diversity.</title>
        <authorList>
            <person name="Kalkreuter E."/>
            <person name="Kautsar S.A."/>
            <person name="Yang D."/>
            <person name="Bader C.D."/>
            <person name="Teijaro C.N."/>
            <person name="Fluegel L."/>
            <person name="Davis C.M."/>
            <person name="Simpson J.R."/>
            <person name="Lauterbach L."/>
            <person name="Steele A.D."/>
            <person name="Gui C."/>
            <person name="Meng S."/>
            <person name="Li G."/>
            <person name="Viehrig K."/>
            <person name="Ye F."/>
            <person name="Su P."/>
            <person name="Kiefer A.F."/>
            <person name="Nichols A."/>
            <person name="Cepeda A.J."/>
            <person name="Yan W."/>
            <person name="Fan B."/>
            <person name="Jiang Y."/>
            <person name="Adhikari A."/>
            <person name="Zheng C.-J."/>
            <person name="Schuster L."/>
            <person name="Cowan T.M."/>
            <person name="Smanski M.J."/>
            <person name="Chevrette M.G."/>
            <person name="De Carvalho L.P.S."/>
            <person name="Shen B."/>
        </authorList>
    </citation>
    <scope>NUCLEOTIDE SEQUENCE [LARGE SCALE GENOMIC DNA]</scope>
    <source>
        <strain evidence="5 6">NPDC006488</strain>
    </source>
</reference>
<dbReference type="InterPro" id="IPR056823">
    <property type="entry name" value="TEN-like_YD-shell"/>
</dbReference>
<dbReference type="InterPro" id="IPR031325">
    <property type="entry name" value="RHS_repeat"/>
</dbReference>
<feature type="region of interest" description="Disordered" evidence="2">
    <location>
        <begin position="1945"/>
        <end position="2026"/>
    </location>
</feature>
<evidence type="ECO:0000259" key="4">
    <source>
        <dbReference type="Pfam" id="PF25023"/>
    </source>
</evidence>
<dbReference type="Gene3D" id="2.180.10.10">
    <property type="entry name" value="RHS repeat-associated core"/>
    <property type="match status" value="2"/>
</dbReference>
<feature type="region of interest" description="Disordered" evidence="2">
    <location>
        <begin position="1593"/>
        <end position="1637"/>
    </location>
</feature>
<dbReference type="PANTHER" id="PTHR32305">
    <property type="match status" value="1"/>
</dbReference>
<gene>
    <name evidence="5" type="ORF">ACFYNQ_32630</name>
</gene>
<proteinExistence type="predicted"/>
<dbReference type="Pfam" id="PF25023">
    <property type="entry name" value="TEN_YD-shell"/>
    <property type="match status" value="1"/>
</dbReference>
<feature type="domain" description="Teneurin-like YD-shell" evidence="4">
    <location>
        <begin position="1729"/>
        <end position="1844"/>
    </location>
</feature>
<evidence type="ECO:0000256" key="3">
    <source>
        <dbReference type="SAM" id="SignalP"/>
    </source>
</evidence>
<feature type="compositionally biased region" description="Gly residues" evidence="2">
    <location>
        <begin position="1946"/>
        <end position="1959"/>
    </location>
</feature>
<dbReference type="NCBIfam" id="TIGR03696">
    <property type="entry name" value="Rhs_assc_core"/>
    <property type="match status" value="1"/>
</dbReference>
<dbReference type="EMBL" id="JBIAHM010000013">
    <property type="protein sequence ID" value="MFE9603299.1"/>
    <property type="molecule type" value="Genomic_DNA"/>
</dbReference>
<feature type="compositionally biased region" description="Low complexity" evidence="2">
    <location>
        <begin position="1604"/>
        <end position="1614"/>
    </location>
</feature>
<dbReference type="InterPro" id="IPR022385">
    <property type="entry name" value="Rhs_assc_core"/>
</dbReference>
<feature type="region of interest" description="Disordered" evidence="2">
    <location>
        <begin position="1245"/>
        <end position="1269"/>
    </location>
</feature>
<protein>
    <submittedName>
        <fullName evidence="5">RHS repeat-associated core domain-containing protein</fullName>
    </submittedName>
</protein>